<dbReference type="PANTHER" id="PTHR30419">
    <property type="entry name" value="HTH-TYPE TRANSCRIPTIONAL REGULATOR YBHD"/>
    <property type="match status" value="1"/>
</dbReference>
<dbReference type="GO" id="GO:0003700">
    <property type="term" value="F:DNA-binding transcription factor activity"/>
    <property type="evidence" value="ECO:0007669"/>
    <property type="project" value="InterPro"/>
</dbReference>
<dbReference type="PANTHER" id="PTHR30419:SF2">
    <property type="entry name" value="LYSR FAMILY TRANSCRIPTIONAL REGULATOR"/>
    <property type="match status" value="1"/>
</dbReference>
<dbReference type="PATRIC" id="fig|470.1578.peg.177"/>
<evidence type="ECO:0000313" key="6">
    <source>
        <dbReference type="EMBL" id="AMQ95790.1"/>
    </source>
</evidence>
<dbReference type="GO" id="GO:0003677">
    <property type="term" value="F:DNA binding"/>
    <property type="evidence" value="ECO:0007669"/>
    <property type="project" value="UniProtKB-KW"/>
</dbReference>
<evidence type="ECO:0000256" key="1">
    <source>
        <dbReference type="ARBA" id="ARBA00009437"/>
    </source>
</evidence>
<dbReference type="AlphaFoldDB" id="A0A142G4G3"/>
<organism evidence="6">
    <name type="scientific">Acinetobacter baumannii</name>
    <dbReference type="NCBI Taxonomy" id="470"/>
    <lineage>
        <taxon>Bacteria</taxon>
        <taxon>Pseudomonadati</taxon>
        <taxon>Pseudomonadota</taxon>
        <taxon>Gammaproteobacteria</taxon>
        <taxon>Moraxellales</taxon>
        <taxon>Moraxellaceae</taxon>
        <taxon>Acinetobacter</taxon>
        <taxon>Acinetobacter calcoaceticus/baumannii complex</taxon>
    </lineage>
</organism>
<protein>
    <submittedName>
        <fullName evidence="6">LysR family transcriptional regulator</fullName>
    </submittedName>
</protein>
<dbReference type="SUPFAM" id="SSF53850">
    <property type="entry name" value="Periplasmic binding protein-like II"/>
    <property type="match status" value="1"/>
</dbReference>
<feature type="domain" description="HTH lysR-type" evidence="5">
    <location>
        <begin position="27"/>
        <end position="79"/>
    </location>
</feature>
<dbReference type="Gene3D" id="1.10.10.10">
    <property type="entry name" value="Winged helix-like DNA-binding domain superfamily/Winged helix DNA-binding domain"/>
    <property type="match status" value="1"/>
</dbReference>
<evidence type="ECO:0000256" key="4">
    <source>
        <dbReference type="ARBA" id="ARBA00023163"/>
    </source>
</evidence>
<geneLocation type="plasmid" evidence="6">
    <name>pA297-3</name>
</geneLocation>
<dbReference type="EMBL" id="KU744946">
    <property type="protein sequence ID" value="AMQ95790.1"/>
    <property type="molecule type" value="Genomic_DNA"/>
</dbReference>
<evidence type="ECO:0000256" key="3">
    <source>
        <dbReference type="ARBA" id="ARBA00023125"/>
    </source>
</evidence>
<dbReference type="Pfam" id="PF03466">
    <property type="entry name" value="LysR_substrate"/>
    <property type="match status" value="1"/>
</dbReference>
<keyword evidence="2" id="KW-0805">Transcription regulation</keyword>
<accession>A0A142G4G3</accession>
<dbReference type="GO" id="GO:0005829">
    <property type="term" value="C:cytosol"/>
    <property type="evidence" value="ECO:0007669"/>
    <property type="project" value="TreeGrafter"/>
</dbReference>
<keyword evidence="6" id="KW-0614">Plasmid</keyword>
<sequence length="324" mass="36231">MDWGFKIGIGCDVKMSTRGLRFHSAAIHYFDAVRRCGSIREAARQLNVVSSAVNRQILKLEDEVGAPLFNRVPSGMVLTHAGELFSRHISLVLRDTKRLQNELDALKGLYKGHVEIASVETLAINFLPEIIEKFQVKYPNVTVGVTILGSKDIPNEIIENRVDLGLAFALPKHNDLHQIAISHFKLGAIVSTEHPLASQKTVSFHQCLDYDVIMPKPNLSIYQQLAPLFAGAQHAIPNFKMQTSSLELMKQLILRNKGIGFQTFFGLENEIINNRLRYIPLNDNNGIYCDLGLYARKGHYLSTATDALSRLITDEILQRGEAGQ</sequence>
<dbReference type="InterPro" id="IPR000847">
    <property type="entry name" value="LysR_HTH_N"/>
</dbReference>
<reference evidence="6" key="1">
    <citation type="submission" date="2016-02" db="EMBL/GenBank/DDBJ databases">
        <title>Conjugative plasmids carrying the sulphonamide resistance gene.</title>
        <authorList>
            <person name="Hamidian M."/>
            <person name="Ambrose S.J."/>
            <person name="Hall R.M."/>
        </authorList>
    </citation>
    <scope>NUCLEOTIDE SEQUENCE</scope>
    <source>
        <strain evidence="6">A297</strain>
        <plasmid evidence="6">pA297-3</plasmid>
    </source>
</reference>
<comment type="similarity">
    <text evidence="1">Belongs to the LysR transcriptional regulatory family.</text>
</comment>
<dbReference type="PROSITE" id="PS50931">
    <property type="entry name" value="HTH_LYSR"/>
    <property type="match status" value="1"/>
</dbReference>
<dbReference type="InterPro" id="IPR005119">
    <property type="entry name" value="LysR_subst-bd"/>
</dbReference>
<dbReference type="Gene3D" id="3.40.190.290">
    <property type="match status" value="1"/>
</dbReference>
<keyword evidence="3" id="KW-0238">DNA-binding</keyword>
<evidence type="ECO:0000256" key="2">
    <source>
        <dbReference type="ARBA" id="ARBA00023015"/>
    </source>
</evidence>
<evidence type="ECO:0000259" key="5">
    <source>
        <dbReference type="PROSITE" id="PS50931"/>
    </source>
</evidence>
<dbReference type="InterPro" id="IPR036390">
    <property type="entry name" value="WH_DNA-bd_sf"/>
</dbReference>
<dbReference type="InterPro" id="IPR036388">
    <property type="entry name" value="WH-like_DNA-bd_sf"/>
</dbReference>
<name>A0A142G4G3_ACIBA</name>
<proteinExistence type="inferred from homology"/>
<keyword evidence="4" id="KW-0804">Transcription</keyword>
<dbReference type="InterPro" id="IPR050950">
    <property type="entry name" value="HTH-type_LysR_regulators"/>
</dbReference>
<dbReference type="SUPFAM" id="SSF46785">
    <property type="entry name" value="Winged helix' DNA-binding domain"/>
    <property type="match status" value="1"/>
</dbReference>
<dbReference type="Pfam" id="PF00126">
    <property type="entry name" value="HTH_1"/>
    <property type="match status" value="1"/>
</dbReference>